<dbReference type="EMBL" id="RZNY01000043">
    <property type="protein sequence ID" value="RUT39526.1"/>
    <property type="molecule type" value="Genomic_DNA"/>
</dbReference>
<dbReference type="OrthoDB" id="2610380at2"/>
<evidence type="ECO:0000313" key="2">
    <source>
        <dbReference type="EMBL" id="RUT39526.1"/>
    </source>
</evidence>
<protein>
    <submittedName>
        <fullName evidence="2">Uncharacterized protein</fullName>
    </submittedName>
</protein>
<feature type="transmembrane region" description="Helical" evidence="1">
    <location>
        <begin position="7"/>
        <end position="28"/>
    </location>
</feature>
<evidence type="ECO:0000256" key="1">
    <source>
        <dbReference type="SAM" id="Phobius"/>
    </source>
</evidence>
<evidence type="ECO:0000313" key="3">
    <source>
        <dbReference type="Proteomes" id="UP000279446"/>
    </source>
</evidence>
<organism evidence="2 3">
    <name type="scientific">Paenibacillus anaericanus</name>
    <dbReference type="NCBI Taxonomy" id="170367"/>
    <lineage>
        <taxon>Bacteria</taxon>
        <taxon>Bacillati</taxon>
        <taxon>Bacillota</taxon>
        <taxon>Bacilli</taxon>
        <taxon>Bacillales</taxon>
        <taxon>Paenibacillaceae</taxon>
        <taxon>Paenibacillus</taxon>
    </lineage>
</organism>
<reference evidence="2 3" key="1">
    <citation type="submission" date="2018-12" db="EMBL/GenBank/DDBJ databases">
        <authorList>
            <person name="Sun L."/>
            <person name="Chen Z."/>
        </authorList>
    </citation>
    <scope>NUCLEOTIDE SEQUENCE [LARGE SCALE GENOMIC DNA]</scope>
    <source>
        <strain evidence="2 3">DSM 15890</strain>
    </source>
</reference>
<keyword evidence="1" id="KW-0472">Membrane</keyword>
<comment type="caution">
    <text evidence="2">The sequence shown here is derived from an EMBL/GenBank/DDBJ whole genome shotgun (WGS) entry which is preliminary data.</text>
</comment>
<dbReference type="AlphaFoldDB" id="A0A3S1DJG2"/>
<gene>
    <name evidence="2" type="ORF">EJP82_25950</name>
</gene>
<keyword evidence="3" id="KW-1185">Reference proteome</keyword>
<proteinExistence type="predicted"/>
<sequence length="161" mass="18384">MENLQTYLKWVIGLLFTLVIIAAGIMIWNQTQPMLQMANRQAVEQAQAIADDEFSAYDYQLVSGSQVLTAVRRYAMKDVFYIYVKTTKSEFIVKPSGTTTSCPRFDYTNGSIVTGTTSCNITTRQMMDINDTNYVPPQGRFRSTLLRDDNDRITGIYFKQQ</sequence>
<name>A0A3S1DJG2_9BACL</name>
<dbReference type="Proteomes" id="UP000279446">
    <property type="component" value="Unassembled WGS sequence"/>
</dbReference>
<keyword evidence="1" id="KW-1133">Transmembrane helix</keyword>
<keyword evidence="1" id="KW-0812">Transmembrane</keyword>
<accession>A0A3S1DJG2</accession>
<dbReference type="RefSeq" id="WP_127194967.1">
    <property type="nucleotide sequence ID" value="NZ_RZNY01000043.1"/>
</dbReference>